<keyword evidence="17" id="KW-0966">Cell projection</keyword>
<comment type="function">
    <text evidence="12">Necessary for flagellar biosynthesis. May be involved in translocation of the flagellum.</text>
</comment>
<evidence type="ECO:0000256" key="8">
    <source>
        <dbReference type="ARBA" id="ARBA00022927"/>
    </source>
</evidence>
<dbReference type="CDD" id="cd17873">
    <property type="entry name" value="FlhF"/>
    <property type="match status" value="1"/>
</dbReference>
<dbReference type="InterPro" id="IPR047040">
    <property type="entry name" value="FlhF__GTPase_dom"/>
</dbReference>
<dbReference type="Gene3D" id="1.20.120.1380">
    <property type="entry name" value="Flagellar FlhF biosynthesis protein, N domain"/>
    <property type="match status" value="1"/>
</dbReference>
<dbReference type="NCBIfam" id="TIGR03499">
    <property type="entry name" value="FlhF"/>
    <property type="match status" value="1"/>
</dbReference>
<gene>
    <name evidence="17" type="primary">flhF</name>
    <name evidence="17" type="ORF">P9847_06255</name>
</gene>
<keyword evidence="18" id="KW-1185">Reference proteome</keyword>
<feature type="region of interest" description="Disordered" evidence="14">
    <location>
        <begin position="58"/>
        <end position="78"/>
    </location>
</feature>
<dbReference type="InterPro" id="IPR000897">
    <property type="entry name" value="SRP54_GTPase_dom"/>
</dbReference>
<evidence type="ECO:0000313" key="18">
    <source>
        <dbReference type="Proteomes" id="UP001343257"/>
    </source>
</evidence>
<evidence type="ECO:0000256" key="14">
    <source>
        <dbReference type="SAM" id="MobiDB-lite"/>
    </source>
</evidence>
<comment type="subcellular location">
    <subcellularLocation>
        <location evidence="1">Cell membrane</location>
        <topology evidence="1">Peripheral membrane protein</topology>
        <orientation evidence="1">Cytoplasmic side</orientation>
    </subcellularLocation>
</comment>
<evidence type="ECO:0000256" key="6">
    <source>
        <dbReference type="ARBA" id="ARBA00022741"/>
    </source>
</evidence>
<keyword evidence="17" id="KW-0969">Cilium</keyword>
<evidence type="ECO:0000256" key="4">
    <source>
        <dbReference type="ARBA" id="ARBA00022448"/>
    </source>
</evidence>
<dbReference type="Pfam" id="PF00448">
    <property type="entry name" value="SRP54"/>
    <property type="match status" value="1"/>
</dbReference>
<evidence type="ECO:0000256" key="10">
    <source>
        <dbReference type="ARBA" id="ARBA00023136"/>
    </source>
</evidence>
<evidence type="ECO:0000256" key="2">
    <source>
        <dbReference type="ARBA" id="ARBA00008531"/>
    </source>
</evidence>
<keyword evidence="4" id="KW-0813">Transport</keyword>
<dbReference type="Proteomes" id="UP001343257">
    <property type="component" value="Unassembled WGS sequence"/>
</dbReference>
<accession>A0ABU6PPU8</accession>
<evidence type="ECO:0000256" key="1">
    <source>
        <dbReference type="ARBA" id="ARBA00004413"/>
    </source>
</evidence>
<dbReference type="SMART" id="SM00382">
    <property type="entry name" value="AAA"/>
    <property type="match status" value="1"/>
</dbReference>
<keyword evidence="10" id="KW-0472">Membrane</keyword>
<keyword evidence="11" id="KW-1006">Bacterial flagellum protein export</keyword>
<dbReference type="PANTHER" id="PTHR43134:SF3">
    <property type="entry name" value="FLAGELLAR BIOSYNTHESIS PROTEIN FLHF"/>
    <property type="match status" value="1"/>
</dbReference>
<dbReference type="RefSeq" id="WP_328276294.1">
    <property type="nucleotide sequence ID" value="NZ_JARTLD010000015.1"/>
</dbReference>
<sequence>MRVKRYLVDTMPEAMLQIRNDLGGDAVILSTKETKVGGFLGMFRQKKIEVVAAVEKDEPSQAKKTAPAAARPSMAVPKKAVPQAYRKTAELTSAATNQAPVPTAAEQTAAAVDIEQALKDMQVAQSMRQQPVDNRAASDIMSAHMDSPELPWNEIEANRSSAKAAERVNKAEDEIPIEKKSSSEAEERLLEELREMKAWMARISRQSAMRQTLPEPLQKLQDRLLQQEIESDIVQEWIESAYEHWEAKGRALTDAELEDFMREQIKSFLAGRFGGGIASNTRMVYVAGPTGVGKTTTIAKLAAEQLFRYHRKVGFITSDTYRISAVEQLRTYASILNVPLEVVQSPGDMQRAIQRLSYCDLILMDTAGRNYRNELLVSELQSLFSPMEQSETYLVLSLTSKAQDMKRITEHFSKYGLDKVIFTKLDETGSYGSIINLIQEFPLNLSYMTNGQNVPDDLLLPEERMLTSLLLGEEGA</sequence>
<evidence type="ECO:0000256" key="11">
    <source>
        <dbReference type="ARBA" id="ARBA00023225"/>
    </source>
</evidence>
<keyword evidence="8" id="KW-0653">Protein transport</keyword>
<organism evidence="17 18">
    <name type="scientific">Paenibacillus chibensis</name>
    <dbReference type="NCBI Taxonomy" id="59846"/>
    <lineage>
        <taxon>Bacteria</taxon>
        <taxon>Bacillati</taxon>
        <taxon>Bacillota</taxon>
        <taxon>Bacilli</taxon>
        <taxon>Bacillales</taxon>
        <taxon>Paenibacillaceae</taxon>
        <taxon>Paenibacillus</taxon>
    </lineage>
</organism>
<keyword evidence="5" id="KW-1003">Cell membrane</keyword>
<evidence type="ECO:0000256" key="13">
    <source>
        <dbReference type="NCBIfam" id="TIGR03499"/>
    </source>
</evidence>
<keyword evidence="9" id="KW-0342">GTP-binding</keyword>
<evidence type="ECO:0000256" key="5">
    <source>
        <dbReference type="ARBA" id="ARBA00022475"/>
    </source>
</evidence>
<feature type="domain" description="AAA+ ATPase" evidence="15">
    <location>
        <begin position="280"/>
        <end position="427"/>
    </location>
</feature>
<dbReference type="SUPFAM" id="SSF52540">
    <property type="entry name" value="P-loop containing nucleoside triphosphate hydrolases"/>
    <property type="match status" value="1"/>
</dbReference>
<comment type="caution">
    <text evidence="17">The sequence shown here is derived from an EMBL/GenBank/DDBJ whole genome shotgun (WGS) entry which is preliminary data.</text>
</comment>
<evidence type="ECO:0000256" key="12">
    <source>
        <dbReference type="ARBA" id="ARBA00025337"/>
    </source>
</evidence>
<dbReference type="SMART" id="SM00962">
    <property type="entry name" value="SRP54"/>
    <property type="match status" value="1"/>
</dbReference>
<evidence type="ECO:0000256" key="3">
    <source>
        <dbReference type="ARBA" id="ARBA00014919"/>
    </source>
</evidence>
<feature type="domain" description="SRP54-type proteins GTP-binding" evidence="16">
    <location>
        <begin position="281"/>
        <end position="472"/>
    </location>
</feature>
<keyword evidence="7" id="KW-1005">Bacterial flagellum biogenesis</keyword>
<proteinExistence type="inferred from homology"/>
<keyword evidence="17" id="KW-0282">Flagellum</keyword>
<keyword evidence="6" id="KW-0547">Nucleotide-binding</keyword>
<comment type="similarity">
    <text evidence="2">Belongs to the GTP-binding SRP family.</text>
</comment>
<dbReference type="PANTHER" id="PTHR43134">
    <property type="entry name" value="SIGNAL RECOGNITION PARTICLE RECEPTOR SUBUNIT ALPHA"/>
    <property type="match status" value="1"/>
</dbReference>
<dbReference type="Gene3D" id="3.40.50.300">
    <property type="entry name" value="P-loop containing nucleotide triphosphate hydrolases"/>
    <property type="match status" value="1"/>
</dbReference>
<protein>
    <recommendedName>
        <fullName evidence="3 13">Flagellar biosynthesis protein FlhF</fullName>
    </recommendedName>
</protein>
<evidence type="ECO:0000259" key="15">
    <source>
        <dbReference type="SMART" id="SM00382"/>
    </source>
</evidence>
<evidence type="ECO:0000259" key="16">
    <source>
        <dbReference type="SMART" id="SM00962"/>
    </source>
</evidence>
<dbReference type="InterPro" id="IPR020006">
    <property type="entry name" value="FlhF"/>
</dbReference>
<dbReference type="EMBL" id="JARTLD010000015">
    <property type="protein sequence ID" value="MED5016906.1"/>
    <property type="molecule type" value="Genomic_DNA"/>
</dbReference>
<dbReference type="InterPro" id="IPR003593">
    <property type="entry name" value="AAA+_ATPase"/>
</dbReference>
<evidence type="ECO:0000256" key="7">
    <source>
        <dbReference type="ARBA" id="ARBA00022795"/>
    </source>
</evidence>
<reference evidence="17 18" key="1">
    <citation type="submission" date="2023-03" db="EMBL/GenBank/DDBJ databases">
        <title>Bacillus Genome Sequencing.</title>
        <authorList>
            <person name="Dunlap C."/>
        </authorList>
    </citation>
    <scope>NUCLEOTIDE SEQUENCE [LARGE SCALE GENOMIC DNA]</scope>
    <source>
        <strain evidence="17 18">NRS-52</strain>
    </source>
</reference>
<evidence type="ECO:0000256" key="9">
    <source>
        <dbReference type="ARBA" id="ARBA00023134"/>
    </source>
</evidence>
<evidence type="ECO:0000313" key="17">
    <source>
        <dbReference type="EMBL" id="MED5016906.1"/>
    </source>
</evidence>
<dbReference type="InterPro" id="IPR027417">
    <property type="entry name" value="P-loop_NTPase"/>
</dbReference>
<name>A0ABU6PPU8_9BACL</name>